<protein>
    <recommendedName>
        <fullName evidence="5">Preprotein translocase subunit SecG</fullName>
    </recommendedName>
</protein>
<name>A0ABM7RGH8_9BACT</name>
<keyword evidence="2" id="KW-0472">Membrane</keyword>
<gene>
    <name evidence="3" type="ORF">HAHE_31830</name>
</gene>
<feature type="compositionally biased region" description="Basic and acidic residues" evidence="1">
    <location>
        <begin position="129"/>
        <end position="143"/>
    </location>
</feature>
<feature type="region of interest" description="Disordered" evidence="1">
    <location>
        <begin position="86"/>
        <end position="155"/>
    </location>
</feature>
<keyword evidence="4" id="KW-1185">Reference proteome</keyword>
<proteinExistence type="predicted"/>
<feature type="compositionally biased region" description="Basic and acidic residues" evidence="1">
    <location>
        <begin position="1"/>
        <end position="12"/>
    </location>
</feature>
<sequence length="155" mass="16615">MKIQPDKPEPRETAMASTKGDLRRLKQNSSATVAELKAFLAELKGKSPQEMLGIVASSQLFRAITTSTVVVFIGIIAFTAIPYAMGEKEEPVVEEETTTVEPKKEPAPAEPAPAEPAPPPAEADLSKLGVDETKEAPADKNPLETDNDNFLDGLD</sequence>
<feature type="compositionally biased region" description="Pro residues" evidence="1">
    <location>
        <begin position="108"/>
        <end position="121"/>
    </location>
</feature>
<dbReference type="EMBL" id="AP024702">
    <property type="protein sequence ID" value="BCX49275.1"/>
    <property type="molecule type" value="Genomic_DNA"/>
</dbReference>
<evidence type="ECO:0000256" key="1">
    <source>
        <dbReference type="SAM" id="MobiDB-lite"/>
    </source>
</evidence>
<evidence type="ECO:0008006" key="5">
    <source>
        <dbReference type="Google" id="ProtNLM"/>
    </source>
</evidence>
<feature type="compositionally biased region" description="Acidic residues" evidence="1">
    <location>
        <begin position="145"/>
        <end position="155"/>
    </location>
</feature>
<keyword evidence="2" id="KW-0812">Transmembrane</keyword>
<dbReference type="RefSeq" id="WP_338685786.1">
    <property type="nucleotide sequence ID" value="NZ_AP024702.1"/>
</dbReference>
<reference evidence="3 4" key="1">
    <citation type="submission" date="2021-06" db="EMBL/GenBank/DDBJ databases">
        <title>Complete genome of Haloferula helveola possessing various polysaccharide degrading enzymes.</title>
        <authorList>
            <person name="Takami H."/>
            <person name="Huang C."/>
            <person name="Hamasaki K."/>
        </authorList>
    </citation>
    <scope>NUCLEOTIDE SEQUENCE [LARGE SCALE GENOMIC DNA]</scope>
    <source>
        <strain evidence="3 4">CN-1</strain>
    </source>
</reference>
<evidence type="ECO:0000256" key="2">
    <source>
        <dbReference type="SAM" id="Phobius"/>
    </source>
</evidence>
<keyword evidence="2" id="KW-1133">Transmembrane helix</keyword>
<organism evidence="3 4">
    <name type="scientific">Haloferula helveola</name>
    <dbReference type="NCBI Taxonomy" id="490095"/>
    <lineage>
        <taxon>Bacteria</taxon>
        <taxon>Pseudomonadati</taxon>
        <taxon>Verrucomicrobiota</taxon>
        <taxon>Verrucomicrobiia</taxon>
        <taxon>Verrucomicrobiales</taxon>
        <taxon>Verrucomicrobiaceae</taxon>
        <taxon>Haloferula</taxon>
    </lineage>
</organism>
<dbReference type="Proteomes" id="UP001374893">
    <property type="component" value="Chromosome"/>
</dbReference>
<accession>A0ABM7RGH8</accession>
<feature type="transmembrane region" description="Helical" evidence="2">
    <location>
        <begin position="60"/>
        <end position="81"/>
    </location>
</feature>
<evidence type="ECO:0000313" key="3">
    <source>
        <dbReference type="EMBL" id="BCX49275.1"/>
    </source>
</evidence>
<feature type="region of interest" description="Disordered" evidence="1">
    <location>
        <begin position="1"/>
        <end position="26"/>
    </location>
</feature>
<evidence type="ECO:0000313" key="4">
    <source>
        <dbReference type="Proteomes" id="UP001374893"/>
    </source>
</evidence>